<evidence type="ECO:0000256" key="8">
    <source>
        <dbReference type="ARBA" id="ARBA00023136"/>
    </source>
</evidence>
<evidence type="ECO:0000256" key="1">
    <source>
        <dbReference type="ARBA" id="ARBA00003436"/>
    </source>
</evidence>
<dbReference type="InterPro" id="IPR015919">
    <property type="entry name" value="Cadherin-like_sf"/>
</dbReference>
<dbReference type="Gene3D" id="2.60.40.60">
    <property type="entry name" value="Cadherins"/>
    <property type="match status" value="2"/>
</dbReference>
<evidence type="ECO:0000313" key="13">
    <source>
        <dbReference type="Proteomes" id="UP000261600"/>
    </source>
</evidence>
<evidence type="ECO:0000256" key="9">
    <source>
        <dbReference type="ARBA" id="ARBA00023180"/>
    </source>
</evidence>
<dbReference type="Pfam" id="PF08266">
    <property type="entry name" value="Cadherin_2"/>
    <property type="match status" value="1"/>
</dbReference>
<dbReference type="PRINTS" id="PR00205">
    <property type="entry name" value="CADHERIN"/>
</dbReference>
<dbReference type="SUPFAM" id="SSF49313">
    <property type="entry name" value="Cadherin-like"/>
    <property type="match status" value="2"/>
</dbReference>
<dbReference type="Pfam" id="PF00028">
    <property type="entry name" value="Cadherin"/>
    <property type="match status" value="1"/>
</dbReference>
<keyword evidence="6" id="KW-0130">Cell adhesion</keyword>
<dbReference type="InterPro" id="IPR002126">
    <property type="entry name" value="Cadherin-like_dom"/>
</dbReference>
<evidence type="ECO:0000256" key="4">
    <source>
        <dbReference type="ARBA" id="ARBA00022737"/>
    </source>
</evidence>
<evidence type="ECO:0000256" key="6">
    <source>
        <dbReference type="ARBA" id="ARBA00022889"/>
    </source>
</evidence>
<keyword evidence="5 10" id="KW-0106">Calcium</keyword>
<accession>A0A3Q3IKI6</accession>
<evidence type="ECO:0000259" key="11">
    <source>
        <dbReference type="PROSITE" id="PS50268"/>
    </source>
</evidence>
<evidence type="ECO:0000256" key="3">
    <source>
        <dbReference type="ARBA" id="ARBA00022692"/>
    </source>
</evidence>
<dbReference type="AlphaFoldDB" id="A0A3Q3IKI6"/>
<dbReference type="GO" id="GO:0005886">
    <property type="term" value="C:plasma membrane"/>
    <property type="evidence" value="ECO:0007669"/>
    <property type="project" value="InterPro"/>
</dbReference>
<dbReference type="InterPro" id="IPR020894">
    <property type="entry name" value="Cadherin_CS"/>
</dbReference>
<sequence length="234" mass="26078">LDHKEWHRFGGRMVSLSHPLLFSLLFCFGELIFAQIKYSTPEEVKVGTIIGNIAKDLGLDVSTLINRRFRIVPGAHVALFEVNPNNGALYVHKTLDREQLCDINGACLMDLKIVAENPLEIHYLDIQASDKGQPPMTTDCRVIIKIQDVNDNKPEIEVTSLSSMVPEDSKQGTVISLISVTDMDSGLNGKVICSLTENVPFELKPSFKENMYSLVTTETLDRETVSHYDISITA</sequence>
<comment type="subcellular location">
    <subcellularLocation>
        <location evidence="2">Membrane</location>
        <topology evidence="2">Single-pass membrane protein</topology>
    </subcellularLocation>
</comment>
<keyword evidence="4" id="KW-0677">Repeat</keyword>
<dbReference type="GO" id="GO:0007156">
    <property type="term" value="P:homophilic cell adhesion via plasma membrane adhesion molecules"/>
    <property type="evidence" value="ECO:0007669"/>
    <property type="project" value="InterPro"/>
</dbReference>
<keyword evidence="13" id="KW-1185">Reference proteome</keyword>
<evidence type="ECO:0000256" key="2">
    <source>
        <dbReference type="ARBA" id="ARBA00004167"/>
    </source>
</evidence>
<feature type="domain" description="Cadherin" evidence="11">
    <location>
        <begin position="157"/>
        <end position="234"/>
    </location>
</feature>
<dbReference type="CDD" id="cd11304">
    <property type="entry name" value="Cadherin_repeat"/>
    <property type="match status" value="2"/>
</dbReference>
<name>A0A3Q3IKI6_MONAL</name>
<dbReference type="PANTHER" id="PTHR24028:SF337">
    <property type="entry name" value="PROTOCADHERIN 2 ALPHA A 3 PRECURSOR-RELATED"/>
    <property type="match status" value="1"/>
</dbReference>
<dbReference type="Ensembl" id="ENSMALT00000005336.1">
    <property type="protein sequence ID" value="ENSMALP00000005217.1"/>
    <property type="gene ID" value="ENSMALG00000003761.1"/>
</dbReference>
<proteinExistence type="predicted"/>
<dbReference type="GO" id="GO:0009653">
    <property type="term" value="P:anatomical structure morphogenesis"/>
    <property type="evidence" value="ECO:0007669"/>
    <property type="project" value="UniProtKB-ARBA"/>
</dbReference>
<dbReference type="PROSITE" id="PS50268">
    <property type="entry name" value="CADHERIN_2"/>
    <property type="match status" value="2"/>
</dbReference>
<keyword evidence="7" id="KW-1133">Transmembrane helix</keyword>
<evidence type="ECO:0000313" key="12">
    <source>
        <dbReference type="Ensembl" id="ENSMALP00000005217.1"/>
    </source>
</evidence>
<dbReference type="PANTHER" id="PTHR24028">
    <property type="entry name" value="CADHERIN-87A"/>
    <property type="match status" value="1"/>
</dbReference>
<dbReference type="FunFam" id="2.60.40.60:FF:000006">
    <property type="entry name" value="Protocadherin alpha 2"/>
    <property type="match status" value="1"/>
</dbReference>
<feature type="domain" description="Cadherin" evidence="11">
    <location>
        <begin position="39"/>
        <end position="156"/>
    </location>
</feature>
<dbReference type="InterPro" id="IPR050174">
    <property type="entry name" value="Protocadherin/Cadherin-CA"/>
</dbReference>
<keyword evidence="3" id="KW-0812">Transmembrane</keyword>
<evidence type="ECO:0000256" key="5">
    <source>
        <dbReference type="ARBA" id="ARBA00022837"/>
    </source>
</evidence>
<reference evidence="12" key="1">
    <citation type="submission" date="2025-08" db="UniProtKB">
        <authorList>
            <consortium name="Ensembl"/>
        </authorList>
    </citation>
    <scope>IDENTIFICATION</scope>
</reference>
<organism evidence="12 13">
    <name type="scientific">Monopterus albus</name>
    <name type="common">Swamp eel</name>
    <dbReference type="NCBI Taxonomy" id="43700"/>
    <lineage>
        <taxon>Eukaryota</taxon>
        <taxon>Metazoa</taxon>
        <taxon>Chordata</taxon>
        <taxon>Craniata</taxon>
        <taxon>Vertebrata</taxon>
        <taxon>Euteleostomi</taxon>
        <taxon>Actinopterygii</taxon>
        <taxon>Neopterygii</taxon>
        <taxon>Teleostei</taxon>
        <taxon>Neoteleostei</taxon>
        <taxon>Acanthomorphata</taxon>
        <taxon>Anabantaria</taxon>
        <taxon>Synbranchiformes</taxon>
        <taxon>Synbranchidae</taxon>
        <taxon>Monopterus</taxon>
    </lineage>
</organism>
<comment type="function">
    <text evidence="1">Potential calcium-dependent cell-adhesion protein. May be involved in the establishment and maintenance of specific neuronal connections in the brain.</text>
</comment>
<evidence type="ECO:0000256" key="10">
    <source>
        <dbReference type="PROSITE-ProRule" id="PRU00043"/>
    </source>
</evidence>
<keyword evidence="9" id="KW-0325">Glycoprotein</keyword>
<dbReference type="Proteomes" id="UP000261600">
    <property type="component" value="Unplaced"/>
</dbReference>
<protein>
    <recommendedName>
        <fullName evidence="11">Cadherin domain-containing protein</fullName>
    </recommendedName>
</protein>
<dbReference type="PROSITE" id="PS00232">
    <property type="entry name" value="CADHERIN_1"/>
    <property type="match status" value="1"/>
</dbReference>
<dbReference type="FunFam" id="2.60.40.60:FF:000129">
    <property type="entry name" value="protocadherin alpha-C2 isoform X1"/>
    <property type="match status" value="1"/>
</dbReference>
<evidence type="ECO:0000256" key="7">
    <source>
        <dbReference type="ARBA" id="ARBA00022989"/>
    </source>
</evidence>
<keyword evidence="8" id="KW-0472">Membrane</keyword>
<dbReference type="InterPro" id="IPR013164">
    <property type="entry name" value="Cadherin_N"/>
</dbReference>
<dbReference type="GO" id="GO:0005509">
    <property type="term" value="F:calcium ion binding"/>
    <property type="evidence" value="ECO:0007669"/>
    <property type="project" value="UniProtKB-UniRule"/>
</dbReference>
<reference evidence="12" key="2">
    <citation type="submission" date="2025-09" db="UniProtKB">
        <authorList>
            <consortium name="Ensembl"/>
        </authorList>
    </citation>
    <scope>IDENTIFICATION</scope>
</reference>
<dbReference type="SMART" id="SM00112">
    <property type="entry name" value="CA"/>
    <property type="match status" value="1"/>
</dbReference>